<evidence type="ECO:0000259" key="2">
    <source>
        <dbReference type="PROSITE" id="PS51159"/>
    </source>
</evidence>
<feature type="region of interest" description="Disordered" evidence="1">
    <location>
        <begin position="1"/>
        <end position="71"/>
    </location>
</feature>
<evidence type="ECO:0000256" key="1">
    <source>
        <dbReference type="SAM" id="MobiDB-lite"/>
    </source>
</evidence>
<dbReference type="EMBL" id="MLYV02001333">
    <property type="protein sequence ID" value="PSR70720.1"/>
    <property type="molecule type" value="Genomic_DNA"/>
</dbReference>
<dbReference type="PROSITE" id="PS51159">
    <property type="entry name" value="CBM21"/>
    <property type="match status" value="1"/>
</dbReference>
<feature type="compositionally biased region" description="Low complexity" evidence="1">
    <location>
        <begin position="627"/>
        <end position="642"/>
    </location>
</feature>
<feature type="compositionally biased region" description="Polar residues" evidence="1">
    <location>
        <begin position="475"/>
        <end position="484"/>
    </location>
</feature>
<dbReference type="GO" id="GO:0005979">
    <property type="term" value="P:regulation of glycogen biosynthetic process"/>
    <property type="evidence" value="ECO:0007669"/>
    <property type="project" value="TreeGrafter"/>
</dbReference>
<feature type="compositionally biased region" description="Polar residues" evidence="1">
    <location>
        <begin position="400"/>
        <end position="421"/>
    </location>
</feature>
<dbReference type="AlphaFoldDB" id="A0A2R6NEB4"/>
<dbReference type="InterPro" id="IPR005036">
    <property type="entry name" value="CBM21_dom"/>
</dbReference>
<name>A0A2R6NEB4_9APHY</name>
<dbReference type="InterPro" id="IPR038175">
    <property type="entry name" value="CBM21_dom_sf"/>
</dbReference>
<dbReference type="STRING" id="98765.A0A2R6NEB4"/>
<dbReference type="GO" id="GO:0000164">
    <property type="term" value="C:protein phosphatase type 1 complex"/>
    <property type="evidence" value="ECO:0007669"/>
    <property type="project" value="TreeGrafter"/>
</dbReference>
<feature type="domain" description="CBM21" evidence="2">
    <location>
        <begin position="247"/>
        <end position="360"/>
    </location>
</feature>
<dbReference type="Gene3D" id="2.60.40.2440">
    <property type="entry name" value="Carbohydrate binding type-21 domain"/>
    <property type="match status" value="1"/>
</dbReference>
<feature type="region of interest" description="Disordered" evidence="1">
    <location>
        <begin position="627"/>
        <end position="676"/>
    </location>
</feature>
<gene>
    <name evidence="3" type="ORF">PHLCEN_2v13399</name>
</gene>
<feature type="region of interest" description="Disordered" evidence="1">
    <location>
        <begin position="463"/>
        <end position="489"/>
    </location>
</feature>
<dbReference type="InterPro" id="IPR050782">
    <property type="entry name" value="PP1_regulatory_subunit_3"/>
</dbReference>
<dbReference type="Pfam" id="PF03370">
    <property type="entry name" value="CBM_21"/>
    <property type="match status" value="1"/>
</dbReference>
<reference evidence="3 4" key="1">
    <citation type="submission" date="2018-02" db="EMBL/GenBank/DDBJ databases">
        <title>Genome sequence of the basidiomycete white-rot fungus Phlebia centrifuga.</title>
        <authorList>
            <person name="Granchi Z."/>
            <person name="Peng M."/>
            <person name="de Vries R.P."/>
            <person name="Hilden K."/>
            <person name="Makela M.R."/>
            <person name="Grigoriev I."/>
            <person name="Riley R."/>
        </authorList>
    </citation>
    <scope>NUCLEOTIDE SEQUENCE [LARGE SCALE GENOMIC DNA]</scope>
    <source>
        <strain evidence="3 4">FBCC195</strain>
    </source>
</reference>
<dbReference type="GO" id="GO:0008157">
    <property type="term" value="F:protein phosphatase 1 binding"/>
    <property type="evidence" value="ECO:0007669"/>
    <property type="project" value="TreeGrafter"/>
</dbReference>
<feature type="region of interest" description="Disordered" evidence="1">
    <location>
        <begin position="507"/>
        <end position="594"/>
    </location>
</feature>
<dbReference type="GO" id="GO:2001069">
    <property type="term" value="F:glycogen binding"/>
    <property type="evidence" value="ECO:0007669"/>
    <property type="project" value="TreeGrafter"/>
</dbReference>
<dbReference type="OrthoDB" id="1881at2759"/>
<sequence length="778" mass="84048">MSTPAKVVVQPPTPPDVRQNTQAVASSSGTSSGSGSDTYVEILAPKARRARPHQRGALPSMMCPPEQSTPTPATFQVNVEKLASRVPFPIPDQDDTPRASTSVLVPKFRPAGMPRSNTEVVHVLHPRSASVTVATLGRKKSGEPLKSSLKSRRPVVRGDLSVITGAFNSTKSEPSTPTHNKSVHFDSQLEHVKLFLAEQKPLAVSRDGSPTDDTSGTESDFPAFIYGNGKEEKRGKLRIDCQGPREANVEELKCIDVKLEALQLGEDGTSLSGRVRVRNLAFEKWVAVRFTFDSWQTTSEVTARYMESIGDGQFDRFQFSIKLNDMMGRIEEKTMFLAVRYSAAGRDMWDSNGGQNFRITFAWEKVKQTQKIIEEAGKAAGIADLKSKLEKVANGTNSRTTVGGFLSSRSRTSPLGANSRTPSPPPVAGDDDSFTLKSKTSLSSRYDFSASLKNSWRRSQYPGDAIPSGIERPRTNTYPTTLPNFPSRPVTDKRTFLALTRGSPRILDADDANASSGVQPYYSSDKEDTPVQSAYRKSARNHQRGYFDLGVSPPASGVRRTPPGTPFDTPDDTPSGKEEYPFPRSVSPREPGAGFARAASTIPVMSTVESAQAFDQVLSVPRIWRVSSGGSEESTPSNTSNEDSSRSASPSLDGSPYEGPVSLAPDDAFPRTPSPSEDNNYSVFLNKFCFYTGSQTNLDVPSEIHRSHSASSVEEFLSSSPYLGGAYQVSPGQTPTRSSSYDDVGAISGNTTPTARSVAAGVSSSMLEPVLVSVGLAH</sequence>
<proteinExistence type="predicted"/>
<feature type="compositionally biased region" description="Low complexity" evidence="1">
    <location>
        <begin position="26"/>
        <end position="36"/>
    </location>
</feature>
<feature type="region of interest" description="Disordered" evidence="1">
    <location>
        <begin position="203"/>
        <end position="225"/>
    </location>
</feature>
<dbReference type="PANTHER" id="PTHR12307:SF36">
    <property type="entry name" value="GLYCOGEN-BINDING SUBUNIT 76A"/>
    <property type="match status" value="1"/>
</dbReference>
<comment type="caution">
    <text evidence="3">The sequence shown here is derived from an EMBL/GenBank/DDBJ whole genome shotgun (WGS) entry which is preliminary data.</text>
</comment>
<keyword evidence="4" id="KW-1185">Reference proteome</keyword>
<feature type="region of interest" description="Disordered" evidence="1">
    <location>
        <begin position="400"/>
        <end position="433"/>
    </location>
</feature>
<accession>A0A2R6NEB4</accession>
<organism evidence="3 4">
    <name type="scientific">Hermanssonia centrifuga</name>
    <dbReference type="NCBI Taxonomy" id="98765"/>
    <lineage>
        <taxon>Eukaryota</taxon>
        <taxon>Fungi</taxon>
        <taxon>Dikarya</taxon>
        <taxon>Basidiomycota</taxon>
        <taxon>Agaricomycotina</taxon>
        <taxon>Agaricomycetes</taxon>
        <taxon>Polyporales</taxon>
        <taxon>Meruliaceae</taxon>
        <taxon>Hermanssonia</taxon>
    </lineage>
</organism>
<dbReference type="Proteomes" id="UP000186601">
    <property type="component" value="Unassembled WGS sequence"/>
</dbReference>
<evidence type="ECO:0000313" key="4">
    <source>
        <dbReference type="Proteomes" id="UP000186601"/>
    </source>
</evidence>
<feature type="compositionally biased region" description="Polar residues" evidence="1">
    <location>
        <begin position="513"/>
        <end position="522"/>
    </location>
</feature>
<protein>
    <recommendedName>
        <fullName evidence="2">CBM21 domain-containing protein</fullName>
    </recommendedName>
</protein>
<dbReference type="PANTHER" id="PTHR12307">
    <property type="entry name" value="PROTEIN PHOSPHATASE 1 REGULATORY SUBUNIT"/>
    <property type="match status" value="1"/>
</dbReference>
<evidence type="ECO:0000313" key="3">
    <source>
        <dbReference type="EMBL" id="PSR70720.1"/>
    </source>
</evidence>